<gene>
    <name evidence="2" type="ORF">GIB67_040897</name>
</gene>
<dbReference type="OrthoDB" id="775892at2759"/>
<reference evidence="2 3" key="1">
    <citation type="journal article" date="2020" name="IScience">
        <title>Genome Sequencing of the Endangered Kingdonia uniflora (Circaeasteraceae, Ranunculales) Reveals Potential Mechanisms of Evolutionary Specialization.</title>
        <authorList>
            <person name="Sun Y."/>
            <person name="Deng T."/>
            <person name="Zhang A."/>
            <person name="Moore M.J."/>
            <person name="Landis J.B."/>
            <person name="Lin N."/>
            <person name="Zhang H."/>
            <person name="Zhang X."/>
            <person name="Huang J."/>
            <person name="Zhang X."/>
            <person name="Sun H."/>
            <person name="Wang H."/>
        </authorList>
    </citation>
    <scope>NUCLEOTIDE SEQUENCE [LARGE SCALE GENOMIC DNA]</scope>
    <source>
        <strain evidence="2">TB1705</strain>
        <tissue evidence="2">Leaf</tissue>
    </source>
</reference>
<protein>
    <submittedName>
        <fullName evidence="2">Uncharacterized protein</fullName>
    </submittedName>
</protein>
<dbReference type="PANTHER" id="PTHR36709:SF1">
    <property type="entry name" value="OS02G0604100 PROTEIN"/>
    <property type="match status" value="1"/>
</dbReference>
<feature type="compositionally biased region" description="Basic residues" evidence="1">
    <location>
        <begin position="93"/>
        <end position="114"/>
    </location>
</feature>
<dbReference type="Proteomes" id="UP000541444">
    <property type="component" value="Unassembled WGS sequence"/>
</dbReference>
<sequence length="126" mass="14294">MTKFNVLQKKRRAQTSIRKRQIHGDPVTGKLKQKPQTVPISGKRKRKLFKKWRRDQKEGLKSGLISMEDIEMAVAEGASQESSKITKKIQLKKGTKLKVKQIKRKGNKGGKTKKPAVDAEVEAMVE</sequence>
<feature type="region of interest" description="Disordered" evidence="1">
    <location>
        <begin position="93"/>
        <end position="126"/>
    </location>
</feature>
<evidence type="ECO:0000313" key="3">
    <source>
        <dbReference type="Proteomes" id="UP000541444"/>
    </source>
</evidence>
<dbReference type="PANTHER" id="PTHR36709">
    <property type="entry name" value="OS02G0604100 PROTEIN"/>
    <property type="match status" value="1"/>
</dbReference>
<evidence type="ECO:0000313" key="2">
    <source>
        <dbReference type="EMBL" id="KAF6138765.1"/>
    </source>
</evidence>
<comment type="caution">
    <text evidence="2">The sequence shown here is derived from an EMBL/GenBank/DDBJ whole genome shotgun (WGS) entry which is preliminary data.</text>
</comment>
<dbReference type="EMBL" id="JACGCM010002554">
    <property type="protein sequence ID" value="KAF6138765.1"/>
    <property type="molecule type" value="Genomic_DNA"/>
</dbReference>
<proteinExistence type="predicted"/>
<keyword evidence="3" id="KW-1185">Reference proteome</keyword>
<organism evidence="2 3">
    <name type="scientific">Kingdonia uniflora</name>
    <dbReference type="NCBI Taxonomy" id="39325"/>
    <lineage>
        <taxon>Eukaryota</taxon>
        <taxon>Viridiplantae</taxon>
        <taxon>Streptophyta</taxon>
        <taxon>Embryophyta</taxon>
        <taxon>Tracheophyta</taxon>
        <taxon>Spermatophyta</taxon>
        <taxon>Magnoliopsida</taxon>
        <taxon>Ranunculales</taxon>
        <taxon>Circaeasteraceae</taxon>
        <taxon>Kingdonia</taxon>
    </lineage>
</organism>
<accession>A0A7J7L7Y2</accession>
<evidence type="ECO:0000256" key="1">
    <source>
        <dbReference type="SAM" id="MobiDB-lite"/>
    </source>
</evidence>
<name>A0A7J7L7Y2_9MAGN</name>
<dbReference type="AlphaFoldDB" id="A0A7J7L7Y2"/>